<feature type="domain" description="RRM" evidence="5">
    <location>
        <begin position="102"/>
        <end position="176"/>
    </location>
</feature>
<feature type="domain" description="RRM" evidence="5">
    <location>
        <begin position="334"/>
        <end position="407"/>
    </location>
</feature>
<dbReference type="GO" id="GO:0003723">
    <property type="term" value="F:RNA binding"/>
    <property type="evidence" value="ECO:0007669"/>
    <property type="project" value="UniProtKB-UniRule"/>
</dbReference>
<feature type="region of interest" description="Disordered" evidence="4">
    <location>
        <begin position="180"/>
        <end position="211"/>
    </location>
</feature>
<dbReference type="PROSITE" id="PS50102">
    <property type="entry name" value="RRM"/>
    <property type="match status" value="4"/>
</dbReference>
<evidence type="ECO:0000259" key="5">
    <source>
        <dbReference type="PROSITE" id="PS50102"/>
    </source>
</evidence>
<accession>A0A7S4G8J1</accession>
<proteinExistence type="predicted"/>
<feature type="compositionally biased region" description="Low complexity" evidence="4">
    <location>
        <begin position="716"/>
        <end position="734"/>
    </location>
</feature>
<reference evidence="6" key="1">
    <citation type="submission" date="2021-01" db="EMBL/GenBank/DDBJ databases">
        <authorList>
            <person name="Corre E."/>
            <person name="Pelletier E."/>
            <person name="Niang G."/>
            <person name="Scheremetjew M."/>
            <person name="Finn R."/>
            <person name="Kale V."/>
            <person name="Holt S."/>
            <person name="Cochrane G."/>
            <person name="Meng A."/>
            <person name="Brown T."/>
            <person name="Cohen L."/>
        </authorList>
    </citation>
    <scope>NUCLEOTIDE SEQUENCE</scope>
    <source>
        <strain evidence="6">CCMP1594</strain>
    </source>
</reference>
<dbReference type="InterPro" id="IPR012677">
    <property type="entry name" value="Nucleotide-bd_a/b_plait_sf"/>
</dbReference>
<dbReference type="PANTHER" id="PTHR24012">
    <property type="entry name" value="RNA BINDING PROTEIN"/>
    <property type="match status" value="1"/>
</dbReference>
<protein>
    <recommendedName>
        <fullName evidence="5">RRM domain-containing protein</fullName>
    </recommendedName>
</protein>
<name>A0A7S4G8J1_9EUGL</name>
<keyword evidence="2 3" id="KW-0694">RNA-binding</keyword>
<evidence type="ECO:0000256" key="4">
    <source>
        <dbReference type="SAM" id="MobiDB-lite"/>
    </source>
</evidence>
<feature type="region of interest" description="Disordered" evidence="4">
    <location>
        <begin position="498"/>
        <end position="581"/>
    </location>
</feature>
<feature type="region of interest" description="Disordered" evidence="4">
    <location>
        <begin position="593"/>
        <end position="635"/>
    </location>
</feature>
<feature type="compositionally biased region" description="Low complexity" evidence="4">
    <location>
        <begin position="593"/>
        <end position="625"/>
    </location>
</feature>
<feature type="region of interest" description="Disordered" evidence="4">
    <location>
        <begin position="465"/>
        <end position="485"/>
    </location>
</feature>
<dbReference type="SMART" id="SM00360">
    <property type="entry name" value="RRM"/>
    <property type="match status" value="4"/>
</dbReference>
<feature type="domain" description="RRM" evidence="5">
    <location>
        <begin position="14"/>
        <end position="88"/>
    </location>
</feature>
<evidence type="ECO:0000256" key="1">
    <source>
        <dbReference type="ARBA" id="ARBA00022737"/>
    </source>
</evidence>
<dbReference type="EMBL" id="HBJA01116343">
    <property type="protein sequence ID" value="CAE0828764.1"/>
    <property type="molecule type" value="Transcribed_RNA"/>
</dbReference>
<gene>
    <name evidence="6" type="ORF">EGYM00163_LOCUS40041</name>
</gene>
<dbReference type="Gene3D" id="3.30.70.330">
    <property type="match status" value="3"/>
</dbReference>
<dbReference type="SUPFAM" id="SSF54928">
    <property type="entry name" value="RNA-binding domain, RBD"/>
    <property type="match status" value="4"/>
</dbReference>
<dbReference type="InterPro" id="IPR035979">
    <property type="entry name" value="RBD_domain_sf"/>
</dbReference>
<evidence type="ECO:0000256" key="2">
    <source>
        <dbReference type="ARBA" id="ARBA00022884"/>
    </source>
</evidence>
<dbReference type="InterPro" id="IPR000504">
    <property type="entry name" value="RRM_dom"/>
</dbReference>
<feature type="region of interest" description="Disordered" evidence="4">
    <location>
        <begin position="716"/>
        <end position="744"/>
    </location>
</feature>
<dbReference type="AlphaFoldDB" id="A0A7S4G8J1"/>
<organism evidence="6">
    <name type="scientific">Eutreptiella gymnastica</name>
    <dbReference type="NCBI Taxonomy" id="73025"/>
    <lineage>
        <taxon>Eukaryota</taxon>
        <taxon>Discoba</taxon>
        <taxon>Euglenozoa</taxon>
        <taxon>Euglenida</taxon>
        <taxon>Spirocuta</taxon>
        <taxon>Euglenophyceae</taxon>
        <taxon>Eutreptiales</taxon>
        <taxon>Eutreptiaceae</taxon>
        <taxon>Eutreptiella</taxon>
    </lineage>
</organism>
<keyword evidence="1" id="KW-0677">Repeat</keyword>
<sequence>MPSSQQADQNALARTIHVAPLHATLSNDVLRATFEANCGPVARVALIDGRQSGLVEFQSVEATEEALKLKGSKLTEADFAFTVHPEATTNTIEKGRLEAAPRTVYVPCFPAGIDIVSFFEKRCGAVVQSATKITAYAYGFVEFENVSAVGKALNAMVGHVFPELGTEILKIRPAKTSIQPFPRGAPSSAPQSNKSLANSAKPFANQKPSHVNKASFAQSTGVEKVNLTKSVHCGSNNGALCRTVHVAPLHPTLSEETLCSVFQQYCGTVLRGFLVDGRQSGLVEFLKPTTAAEALKLKGMQFTDGHFTFTLHPEPTTNTIGRGNAPKDSSQASRTIYVPCFPANMDLSTFFRKQCGPVARTKSAITACAYGFVEFQSMESIEKALALVGKNVAELGHESLKVTRAKTSIEDKVARPVPSPNSMSIAPAPLVPRSVPRLVTKESWISSSSSAPADKSKAARFELGAPKQAAKGEPKTLPKSTTQALASAPPFPAAEMWQTQLSRSQRRKLRQEARTAKDATVALTPLAPWPEPPASTDEGTPCSGRSVLSAPAADTSSPLGLQKAHAGPDPNETAAAKPTAADCTVSSSSVTSAASCDAAPNPRPSTSTSSISSTTDSSSQTPSGSRAPTTLVTGTPPMIASSDALLSSTWIYNLFQIVGGPEPEVKGPGAPTQTMAASVPVSSAGPSIPVSGPSSAPLSSFTTSFLVEPPVPSPADLLAPAPALTSAPKPSTSSRPQSPFAHVQTAPPSLFSGMAIDNPVHMHPYMPTVISSDSSDMTGIIGNPVTQHSHGRGHKPFMHEPPQYLGGSPLAPPSIFQAPGPALTLTNDLSRAKSAPGRSYVYSSSTGNGAAYDNSMGMVLGRAGPAAMNPGFPLGYPVGSTSGPIIDDIWGNTPACPTFGGSY</sequence>
<evidence type="ECO:0000313" key="6">
    <source>
        <dbReference type="EMBL" id="CAE0828764.1"/>
    </source>
</evidence>
<evidence type="ECO:0000256" key="3">
    <source>
        <dbReference type="PROSITE-ProRule" id="PRU00176"/>
    </source>
</evidence>
<feature type="domain" description="RRM" evidence="5">
    <location>
        <begin position="242"/>
        <end position="306"/>
    </location>
</feature>
<feature type="compositionally biased region" description="Polar residues" evidence="4">
    <location>
        <begin position="188"/>
        <end position="198"/>
    </location>
</feature>